<organism evidence="2 3">
    <name type="scientific">Hyaloscypha variabilis (strain UAMH 11265 / GT02V1 / F)</name>
    <name type="common">Meliniomyces variabilis</name>
    <dbReference type="NCBI Taxonomy" id="1149755"/>
    <lineage>
        <taxon>Eukaryota</taxon>
        <taxon>Fungi</taxon>
        <taxon>Dikarya</taxon>
        <taxon>Ascomycota</taxon>
        <taxon>Pezizomycotina</taxon>
        <taxon>Leotiomycetes</taxon>
        <taxon>Helotiales</taxon>
        <taxon>Hyaloscyphaceae</taxon>
        <taxon>Hyaloscypha</taxon>
        <taxon>Hyaloscypha variabilis</taxon>
    </lineage>
</organism>
<dbReference type="InterPro" id="IPR036705">
    <property type="entry name" value="Ribosyl_crysJ1_sf"/>
</dbReference>
<feature type="binding site" evidence="1">
    <location>
        <position position="61"/>
    </location>
    <ligand>
        <name>Mg(2+)</name>
        <dbReference type="ChEBI" id="CHEBI:18420"/>
        <label>1</label>
    </ligand>
</feature>
<evidence type="ECO:0000313" key="3">
    <source>
        <dbReference type="Proteomes" id="UP000235786"/>
    </source>
</evidence>
<name>A0A2J6RRC7_HYAVF</name>
<dbReference type="AlphaFoldDB" id="A0A2J6RRC7"/>
<dbReference type="Gene3D" id="1.10.4080.10">
    <property type="entry name" value="ADP-ribosylation/Crystallin J1"/>
    <property type="match status" value="1"/>
</dbReference>
<dbReference type="EMBL" id="KZ613945">
    <property type="protein sequence ID" value="PMD41069.1"/>
    <property type="molecule type" value="Genomic_DNA"/>
</dbReference>
<comment type="cofactor">
    <cofactor evidence="1">
        <name>Mg(2+)</name>
        <dbReference type="ChEBI" id="CHEBI:18420"/>
    </cofactor>
    <text evidence="1">Binds 2 magnesium ions per subunit.</text>
</comment>
<feature type="binding site" evidence="1">
    <location>
        <position position="289"/>
    </location>
    <ligand>
        <name>Mg(2+)</name>
        <dbReference type="ChEBI" id="CHEBI:18420"/>
        <label>1</label>
    </ligand>
</feature>
<accession>A0A2J6RRC7</accession>
<dbReference type="Pfam" id="PF03747">
    <property type="entry name" value="ADP_ribosyl_GH"/>
    <property type="match status" value="1"/>
</dbReference>
<protein>
    <submittedName>
        <fullName evidence="2">ADP-ribosylglycohydrolase</fullName>
    </submittedName>
</protein>
<dbReference type="OrthoDB" id="44736at2759"/>
<sequence length="716" mass="78074">MAASTLPTDYLERVYAGVLGKLIGVYVGRPFEGWTHQRIMEELGPIHYYVHEKVKSPLVVTDDDVSGTFVFLRALEEHGTTPDISAEDIGRTWLNNTVEKKSIFWWGGKGISTEHTAYLNLKNGIKAPSSGSIKTNGRTVAEQIGAQIFIDGWAMVAPGNPSLAAKLAEAAGSVSHDGDAVHAAKLWAAMEAEAFVSKDVDHLLDVGLKFVPAESLITKLVNDIREWAKIDKDWKKTRQRIEDKYGYAQFPGACHVVPNHGLMISALIYAGHDFHHSMHIINTSGWDTDCNSGNVGCLVAIMHGLPAFEEGPDWRGPLADRALISSADGGYSLNNAARITYDLVNLGRKLADEAAIPLPKDGAQFHFALPGSVQGFITSRNGLLPDLVKIEQAIDSRNRPGLAIRLNGLTNSVEPIEVLTQTFTPPDIVEMKKTYELMATPLVSPGQIVTAVLHADSSNNVPVSVSLRLKHYNATDTLSRFDGPSITLCPGQDQILNWTIPDAFDSQPIQQLGIALTCPKGRLKGTVWLDSLSYGGTPRMTLKRPAALQGPLSQAVNFWARSWIHNLSTFHIRFPAISFYLGQDQGEGVFITGTREWVDYKVTVPSFRIGLGGAGLAVRVRGLNRYYALVFKPDRKSVALVMAKDETRTELTCVSYEWKLDESYSVTVCAEGDNITGFIAGKKVAEAQEREWTGGGIGVVVTDGSVAVDQIDISPI</sequence>
<keyword evidence="3" id="KW-1185">Reference proteome</keyword>
<dbReference type="Gene3D" id="2.60.120.560">
    <property type="entry name" value="Exo-inulinase, domain 1"/>
    <property type="match status" value="1"/>
</dbReference>
<keyword evidence="1" id="KW-0460">Magnesium</keyword>
<feature type="binding site" evidence="1">
    <location>
        <position position="287"/>
    </location>
    <ligand>
        <name>Mg(2+)</name>
        <dbReference type="ChEBI" id="CHEBI:18420"/>
        <label>1</label>
    </ligand>
</feature>
<dbReference type="SUPFAM" id="SSF101478">
    <property type="entry name" value="ADP-ribosylglycohydrolase"/>
    <property type="match status" value="1"/>
</dbReference>
<feature type="binding site" evidence="1">
    <location>
        <position position="62"/>
    </location>
    <ligand>
        <name>Mg(2+)</name>
        <dbReference type="ChEBI" id="CHEBI:18420"/>
        <label>1</label>
    </ligand>
</feature>
<evidence type="ECO:0000313" key="2">
    <source>
        <dbReference type="EMBL" id="PMD41069.1"/>
    </source>
</evidence>
<dbReference type="GO" id="GO:0046872">
    <property type="term" value="F:metal ion binding"/>
    <property type="evidence" value="ECO:0007669"/>
    <property type="project" value="UniProtKB-KW"/>
</dbReference>
<dbReference type="STRING" id="1149755.A0A2J6RRC7"/>
<dbReference type="InterPro" id="IPR005502">
    <property type="entry name" value="Ribosyl_crysJ1"/>
</dbReference>
<feature type="binding site" evidence="1">
    <location>
        <position position="63"/>
    </location>
    <ligand>
        <name>Mg(2+)</name>
        <dbReference type="ChEBI" id="CHEBI:18420"/>
        <label>1</label>
    </ligand>
</feature>
<gene>
    <name evidence="2" type="ORF">L207DRAFT_512447</name>
</gene>
<evidence type="ECO:0000256" key="1">
    <source>
        <dbReference type="PIRSR" id="PIRSR605502-1"/>
    </source>
</evidence>
<keyword evidence="1" id="KW-0479">Metal-binding</keyword>
<proteinExistence type="predicted"/>
<reference evidence="2 3" key="1">
    <citation type="submission" date="2016-04" db="EMBL/GenBank/DDBJ databases">
        <title>A degradative enzymes factory behind the ericoid mycorrhizal symbiosis.</title>
        <authorList>
            <consortium name="DOE Joint Genome Institute"/>
            <person name="Martino E."/>
            <person name="Morin E."/>
            <person name="Grelet G."/>
            <person name="Kuo A."/>
            <person name="Kohler A."/>
            <person name="Daghino S."/>
            <person name="Barry K."/>
            <person name="Choi C."/>
            <person name="Cichocki N."/>
            <person name="Clum A."/>
            <person name="Copeland A."/>
            <person name="Hainaut M."/>
            <person name="Haridas S."/>
            <person name="Labutti K."/>
            <person name="Lindquist E."/>
            <person name="Lipzen A."/>
            <person name="Khouja H.-R."/>
            <person name="Murat C."/>
            <person name="Ohm R."/>
            <person name="Olson A."/>
            <person name="Spatafora J."/>
            <person name="Veneault-Fourrey C."/>
            <person name="Henrissat B."/>
            <person name="Grigoriev I."/>
            <person name="Martin F."/>
            <person name="Perotto S."/>
        </authorList>
    </citation>
    <scope>NUCLEOTIDE SEQUENCE [LARGE SCALE GENOMIC DNA]</scope>
    <source>
        <strain evidence="2 3">F</strain>
    </source>
</reference>
<keyword evidence="2" id="KW-0378">Hydrolase</keyword>
<dbReference type="GO" id="GO:0016787">
    <property type="term" value="F:hydrolase activity"/>
    <property type="evidence" value="ECO:0007669"/>
    <property type="project" value="UniProtKB-KW"/>
</dbReference>
<dbReference type="Proteomes" id="UP000235786">
    <property type="component" value="Unassembled WGS sequence"/>
</dbReference>